<feature type="domain" description="Tetrapyrrole methylase" evidence="7">
    <location>
        <begin position="16"/>
        <end position="215"/>
    </location>
</feature>
<dbReference type="InterPro" id="IPR000878">
    <property type="entry name" value="4pyrrol_Mease"/>
</dbReference>
<keyword evidence="2 6" id="KW-0698">rRNA processing</keyword>
<evidence type="ECO:0000313" key="9">
    <source>
        <dbReference type="EMBL" id="GAA5170758.1"/>
    </source>
</evidence>
<keyword evidence="5 6" id="KW-0949">S-adenosyl-L-methionine</keyword>
<dbReference type="HAMAP" id="MF_01877">
    <property type="entry name" value="16SrRNA_methyltr_I"/>
    <property type="match status" value="1"/>
</dbReference>
<dbReference type="InterPro" id="IPR014777">
    <property type="entry name" value="4pyrrole_Mease_sub1"/>
</dbReference>
<dbReference type="Gene3D" id="3.40.1010.10">
    <property type="entry name" value="Cobalt-precorrin-4 Transmethylase, Domain 1"/>
    <property type="match status" value="1"/>
</dbReference>
<dbReference type="Proteomes" id="UP001500547">
    <property type="component" value="Unassembled WGS sequence"/>
</dbReference>
<dbReference type="PIRSF" id="PIRSF005917">
    <property type="entry name" value="MTase_YraL"/>
    <property type="match status" value="1"/>
</dbReference>
<comment type="similarity">
    <text evidence="6">Belongs to the methyltransferase superfamily. RsmI family.</text>
</comment>
<comment type="catalytic activity">
    <reaction evidence="6">
        <text>cytidine(1402) in 16S rRNA + S-adenosyl-L-methionine = 2'-O-methylcytidine(1402) in 16S rRNA + S-adenosyl-L-homocysteine + H(+)</text>
        <dbReference type="Rhea" id="RHEA:42924"/>
        <dbReference type="Rhea" id="RHEA-COMP:10285"/>
        <dbReference type="Rhea" id="RHEA-COMP:10286"/>
        <dbReference type="ChEBI" id="CHEBI:15378"/>
        <dbReference type="ChEBI" id="CHEBI:57856"/>
        <dbReference type="ChEBI" id="CHEBI:59789"/>
        <dbReference type="ChEBI" id="CHEBI:74495"/>
        <dbReference type="ChEBI" id="CHEBI:82748"/>
        <dbReference type="EC" id="2.1.1.198"/>
    </reaction>
</comment>
<keyword evidence="1 6" id="KW-0963">Cytoplasm</keyword>
<evidence type="ECO:0000256" key="4">
    <source>
        <dbReference type="ARBA" id="ARBA00022679"/>
    </source>
</evidence>
<evidence type="ECO:0000259" key="7">
    <source>
        <dbReference type="Pfam" id="PF00590"/>
    </source>
</evidence>
<evidence type="ECO:0000256" key="5">
    <source>
        <dbReference type="ARBA" id="ARBA00022691"/>
    </source>
</evidence>
<dbReference type="RefSeq" id="WP_345534335.1">
    <property type="nucleotide sequence ID" value="NZ_BAABLD010000017.1"/>
</dbReference>
<dbReference type="Pfam" id="PF00590">
    <property type="entry name" value="TP_methylase"/>
    <property type="match status" value="1"/>
</dbReference>
<dbReference type="CDD" id="cd11648">
    <property type="entry name" value="RsmI"/>
    <property type="match status" value="1"/>
</dbReference>
<gene>
    <name evidence="6 9" type="primary">rsmI</name>
    <name evidence="9" type="ORF">GCM10025770_34260</name>
</gene>
<comment type="function">
    <text evidence="6">Catalyzes the 2'-O-methylation of the ribose of cytidine 1402 (C1402) in 16S rRNA.</text>
</comment>
<evidence type="ECO:0000313" key="10">
    <source>
        <dbReference type="Proteomes" id="UP001500547"/>
    </source>
</evidence>
<dbReference type="EMBL" id="BAABLD010000017">
    <property type="protein sequence ID" value="GAA5170758.1"/>
    <property type="molecule type" value="Genomic_DNA"/>
</dbReference>
<dbReference type="InterPro" id="IPR053910">
    <property type="entry name" value="RsmI_HTH"/>
</dbReference>
<dbReference type="InterPro" id="IPR018063">
    <property type="entry name" value="SAM_MeTrfase_RsmI_CS"/>
</dbReference>
<dbReference type="SUPFAM" id="SSF53790">
    <property type="entry name" value="Tetrapyrrole methylase"/>
    <property type="match status" value="1"/>
</dbReference>
<evidence type="ECO:0000256" key="6">
    <source>
        <dbReference type="HAMAP-Rule" id="MF_01877"/>
    </source>
</evidence>
<evidence type="ECO:0000259" key="8">
    <source>
        <dbReference type="Pfam" id="PF23016"/>
    </source>
</evidence>
<evidence type="ECO:0000256" key="3">
    <source>
        <dbReference type="ARBA" id="ARBA00022603"/>
    </source>
</evidence>
<evidence type="ECO:0000256" key="2">
    <source>
        <dbReference type="ARBA" id="ARBA00022552"/>
    </source>
</evidence>
<dbReference type="Gene3D" id="3.30.950.10">
    <property type="entry name" value="Methyltransferase, Cobalt-precorrin-4 Transmethylase, Domain 2"/>
    <property type="match status" value="1"/>
</dbReference>
<protein>
    <recommendedName>
        <fullName evidence="6">Ribosomal RNA small subunit methyltransferase I</fullName>
        <ecNumber evidence="6">2.1.1.198</ecNumber>
    </recommendedName>
    <alternativeName>
        <fullName evidence="6">16S rRNA 2'-O-ribose C1402 methyltransferase</fullName>
    </alternativeName>
    <alternativeName>
        <fullName evidence="6">rRNA (cytidine-2'-O-)-methyltransferase RsmI</fullName>
    </alternativeName>
</protein>
<evidence type="ECO:0000256" key="1">
    <source>
        <dbReference type="ARBA" id="ARBA00022490"/>
    </source>
</evidence>
<proteinExistence type="inferred from homology"/>
<keyword evidence="10" id="KW-1185">Reference proteome</keyword>
<dbReference type="PANTHER" id="PTHR46111">
    <property type="entry name" value="RIBOSOMAL RNA SMALL SUBUNIT METHYLTRANSFERASE I"/>
    <property type="match status" value="1"/>
</dbReference>
<dbReference type="InterPro" id="IPR014776">
    <property type="entry name" value="4pyrrole_Mease_sub2"/>
</dbReference>
<comment type="subcellular location">
    <subcellularLocation>
        <location evidence="6">Cytoplasm</location>
    </subcellularLocation>
</comment>
<feature type="domain" description="RsmI HTH" evidence="8">
    <location>
        <begin position="242"/>
        <end position="286"/>
    </location>
</feature>
<dbReference type="InterPro" id="IPR008189">
    <property type="entry name" value="rRNA_ssu_MeTfrase_I"/>
</dbReference>
<organism evidence="9 10">
    <name type="scientific">Viridibacterium curvum</name>
    <dbReference type="NCBI Taxonomy" id="1101404"/>
    <lineage>
        <taxon>Bacteria</taxon>
        <taxon>Pseudomonadati</taxon>
        <taxon>Pseudomonadota</taxon>
        <taxon>Betaproteobacteria</taxon>
        <taxon>Rhodocyclales</taxon>
        <taxon>Rhodocyclaceae</taxon>
        <taxon>Viridibacterium</taxon>
    </lineage>
</organism>
<accession>A0ABP9R220</accession>
<keyword evidence="4 6" id="KW-0808">Transferase</keyword>
<dbReference type="EC" id="2.1.1.198" evidence="6"/>
<comment type="caution">
    <text evidence="9">The sequence shown here is derived from an EMBL/GenBank/DDBJ whole genome shotgun (WGS) entry which is preliminary data.</text>
</comment>
<dbReference type="NCBIfam" id="TIGR00096">
    <property type="entry name" value="16S rRNA (cytidine(1402)-2'-O)-methyltransferase"/>
    <property type="match status" value="1"/>
</dbReference>
<sequence length="290" mass="31064">MLSLPEENVLHASPALYVVATPLGNRHDISLRALALLGKVDLVACEDTRHSQKLFDSFGLSPRTLALHEHNEQEGATRVIERLQQGQHVAFVSDAGTPAVSDPGARLVARVQEAGFPVIPVPGACAAVAALSASGLASDRFHFIGFLPPKTAARKAEIEAFKGLEGNVVLYESPHRVVECVADLVAVLEPEREIVFCRELTKLFEQIARMPLAEASAWLQADSNRQRGEFVLLVGPAPAAEGLPAEAQRVLALLLEELPVKTAAKLCAGITGASRNALYEHALSLKQGEK</sequence>
<dbReference type="InterPro" id="IPR035996">
    <property type="entry name" value="4pyrrol_Methylase_sf"/>
</dbReference>
<keyword evidence="3 6" id="KW-0489">Methyltransferase</keyword>
<dbReference type="Pfam" id="PF23016">
    <property type="entry name" value="RsmI_C"/>
    <property type="match status" value="1"/>
</dbReference>
<dbReference type="PROSITE" id="PS01296">
    <property type="entry name" value="RSMI"/>
    <property type="match status" value="1"/>
</dbReference>
<dbReference type="PANTHER" id="PTHR46111:SF1">
    <property type="entry name" value="RIBOSOMAL RNA SMALL SUBUNIT METHYLTRANSFERASE I"/>
    <property type="match status" value="1"/>
</dbReference>
<name>A0ABP9R220_9RHOO</name>
<reference evidence="10" key="1">
    <citation type="journal article" date="2019" name="Int. J. Syst. Evol. Microbiol.">
        <title>The Global Catalogue of Microorganisms (GCM) 10K type strain sequencing project: providing services to taxonomists for standard genome sequencing and annotation.</title>
        <authorList>
            <consortium name="The Broad Institute Genomics Platform"/>
            <consortium name="The Broad Institute Genome Sequencing Center for Infectious Disease"/>
            <person name="Wu L."/>
            <person name="Ma J."/>
        </authorList>
    </citation>
    <scope>NUCLEOTIDE SEQUENCE [LARGE SCALE GENOMIC DNA]</scope>
    <source>
        <strain evidence="10">JCM 18715</strain>
    </source>
</reference>